<evidence type="ECO:0000256" key="3">
    <source>
        <dbReference type="ARBA" id="ARBA00023125"/>
    </source>
</evidence>
<dbReference type="Proteomes" id="UP001520878">
    <property type="component" value="Unassembled WGS sequence"/>
</dbReference>
<organism evidence="7 8">
    <name type="scientific">Fluctibacter halophilus</name>
    <dbReference type="NCBI Taxonomy" id="226011"/>
    <lineage>
        <taxon>Bacteria</taxon>
        <taxon>Pseudomonadati</taxon>
        <taxon>Pseudomonadota</taxon>
        <taxon>Gammaproteobacteria</taxon>
        <taxon>Alteromonadales</taxon>
        <taxon>Alteromonadaceae</taxon>
        <taxon>Fluctibacter</taxon>
    </lineage>
</organism>
<sequence length="274" mass="30730">MDLRSLHYFVAVYDTGSFSAASKQCFIAQPSISASVKHLEDELSQQLFLRSARGVKPTEAGQQLYPLAQRLLSQASAIREIFSDKQQRYPFRLGLIKGLGVARMSTLLKQFTAAIDQMELTLVPGTAECDARIISANMCRGQEHFVPMWQEQYQLAIPASHPLALQTTIGLDQLANQPFIQRTPCEGWNSLWEKLQGQDIRLDIRARITTIEYAMGLVRAGLGCAYIPIPLDAADQQDIVFRPISELDQTRQIGLAYRHRSDTIDTLSRLVSSF</sequence>
<dbReference type="Gene3D" id="1.10.10.10">
    <property type="entry name" value="Winged helix-like DNA-binding domain superfamily/Winged helix DNA-binding domain"/>
    <property type="match status" value="1"/>
</dbReference>
<keyword evidence="4" id="KW-0010">Activator</keyword>
<dbReference type="RefSeq" id="WP_229162053.1">
    <property type="nucleotide sequence ID" value="NZ_JAJEWP010000005.1"/>
</dbReference>
<keyword evidence="8" id="KW-1185">Reference proteome</keyword>
<evidence type="ECO:0000313" key="8">
    <source>
        <dbReference type="Proteomes" id="UP001520878"/>
    </source>
</evidence>
<gene>
    <name evidence="7" type="ORF">LJ739_15800</name>
</gene>
<evidence type="ECO:0000313" key="7">
    <source>
        <dbReference type="EMBL" id="MCC2617716.1"/>
    </source>
</evidence>
<feature type="domain" description="HTH lysR-type" evidence="6">
    <location>
        <begin position="1"/>
        <end position="58"/>
    </location>
</feature>
<accession>A0ABS8GET0</accession>
<evidence type="ECO:0000256" key="1">
    <source>
        <dbReference type="ARBA" id="ARBA00009437"/>
    </source>
</evidence>
<dbReference type="InterPro" id="IPR036388">
    <property type="entry name" value="WH-like_DNA-bd_sf"/>
</dbReference>
<dbReference type="InterPro" id="IPR000847">
    <property type="entry name" value="LysR_HTH_N"/>
</dbReference>
<dbReference type="PANTHER" id="PTHR30346:SF26">
    <property type="entry name" value="HYDROGEN PEROXIDE-INDUCIBLE GENES ACTIVATOR"/>
    <property type="match status" value="1"/>
</dbReference>
<dbReference type="PANTHER" id="PTHR30346">
    <property type="entry name" value="TRANSCRIPTIONAL DUAL REGULATOR HCAR-RELATED"/>
    <property type="match status" value="1"/>
</dbReference>
<keyword evidence="3" id="KW-0238">DNA-binding</keyword>
<evidence type="ECO:0000256" key="4">
    <source>
        <dbReference type="ARBA" id="ARBA00023159"/>
    </source>
</evidence>
<protein>
    <submittedName>
        <fullName evidence="7">LysR family transcriptional regulator</fullName>
    </submittedName>
</protein>
<evidence type="ECO:0000256" key="5">
    <source>
        <dbReference type="ARBA" id="ARBA00023163"/>
    </source>
</evidence>
<reference evidence="7 8" key="1">
    <citation type="submission" date="2021-10" db="EMBL/GenBank/DDBJ databases">
        <title>Draft genome of Aestuariibacter halophilus JC2043.</title>
        <authorList>
            <person name="Emsley S.A."/>
            <person name="Pfannmuller K.M."/>
            <person name="Ushijima B."/>
            <person name="Saw J.H."/>
            <person name="Videau P."/>
        </authorList>
    </citation>
    <scope>NUCLEOTIDE SEQUENCE [LARGE SCALE GENOMIC DNA]</scope>
    <source>
        <strain evidence="7 8">JC2043</strain>
    </source>
</reference>
<dbReference type="Gene3D" id="3.40.190.10">
    <property type="entry name" value="Periplasmic binding protein-like II"/>
    <property type="match status" value="2"/>
</dbReference>
<dbReference type="Pfam" id="PF00126">
    <property type="entry name" value="HTH_1"/>
    <property type="match status" value="1"/>
</dbReference>
<dbReference type="CDD" id="cd05466">
    <property type="entry name" value="PBP2_LTTR_substrate"/>
    <property type="match status" value="1"/>
</dbReference>
<dbReference type="SUPFAM" id="SSF46785">
    <property type="entry name" value="Winged helix' DNA-binding domain"/>
    <property type="match status" value="1"/>
</dbReference>
<comment type="similarity">
    <text evidence="1">Belongs to the LysR transcriptional regulatory family.</text>
</comment>
<comment type="caution">
    <text evidence="7">The sequence shown here is derived from an EMBL/GenBank/DDBJ whole genome shotgun (WGS) entry which is preliminary data.</text>
</comment>
<dbReference type="PRINTS" id="PR00039">
    <property type="entry name" value="HTHLYSR"/>
</dbReference>
<dbReference type="Pfam" id="PF03466">
    <property type="entry name" value="LysR_substrate"/>
    <property type="match status" value="1"/>
</dbReference>
<evidence type="ECO:0000259" key="6">
    <source>
        <dbReference type="PROSITE" id="PS50931"/>
    </source>
</evidence>
<keyword evidence="5" id="KW-0804">Transcription</keyword>
<dbReference type="PROSITE" id="PS50931">
    <property type="entry name" value="HTH_LYSR"/>
    <property type="match status" value="1"/>
</dbReference>
<dbReference type="InterPro" id="IPR005119">
    <property type="entry name" value="LysR_subst-bd"/>
</dbReference>
<dbReference type="EMBL" id="JAJEWP010000005">
    <property type="protein sequence ID" value="MCC2617716.1"/>
    <property type="molecule type" value="Genomic_DNA"/>
</dbReference>
<keyword evidence="2" id="KW-0805">Transcription regulation</keyword>
<name>A0ABS8GET0_9ALTE</name>
<dbReference type="InterPro" id="IPR036390">
    <property type="entry name" value="WH_DNA-bd_sf"/>
</dbReference>
<proteinExistence type="inferred from homology"/>
<dbReference type="SUPFAM" id="SSF53850">
    <property type="entry name" value="Periplasmic binding protein-like II"/>
    <property type="match status" value="1"/>
</dbReference>
<evidence type="ECO:0000256" key="2">
    <source>
        <dbReference type="ARBA" id="ARBA00023015"/>
    </source>
</evidence>